<sequence length="202" mass="22610">MKIKSAEFETSAPTIASAPRWTLPEFAFIGRSNVGKSSLINLLTERNALAKASVTPGKTKLINFFRINTNWCLVDLPGYGYAKVNREDRADFNVAVANYIEKRDVLVHLFVLIDSRLTPQKIDLEFLNWLSTIDVAFSLVFTKTDKVSMNAVESNVALFKSTMKSFMTVSPKIFTSSSTTKRGRKEILDFIEAELARDKASA</sequence>
<evidence type="ECO:0000256" key="1">
    <source>
        <dbReference type="ARBA" id="ARBA00001946"/>
    </source>
</evidence>
<dbReference type="EMBL" id="VMBG01000001">
    <property type="protein sequence ID" value="TSJ79486.1"/>
    <property type="molecule type" value="Genomic_DNA"/>
</dbReference>
<evidence type="ECO:0000256" key="7">
    <source>
        <dbReference type="ARBA" id="ARBA00023134"/>
    </source>
</evidence>
<evidence type="ECO:0000256" key="2">
    <source>
        <dbReference type="ARBA" id="ARBA00009638"/>
    </source>
</evidence>
<dbReference type="OrthoDB" id="9804921at2"/>
<evidence type="ECO:0000256" key="4">
    <source>
        <dbReference type="ARBA" id="ARBA00022723"/>
    </source>
</evidence>
<proteinExistence type="inferred from homology"/>
<comment type="cofactor">
    <cofactor evidence="1">
        <name>Mg(2+)</name>
        <dbReference type="ChEBI" id="CHEBI:18420"/>
    </cofactor>
</comment>
<dbReference type="PANTHER" id="PTHR11649">
    <property type="entry name" value="MSS1/TRME-RELATED GTP-BINDING PROTEIN"/>
    <property type="match status" value="1"/>
</dbReference>
<dbReference type="GO" id="GO:0046872">
    <property type="term" value="F:metal ion binding"/>
    <property type="evidence" value="ECO:0007669"/>
    <property type="project" value="UniProtKB-KW"/>
</dbReference>
<keyword evidence="5 10" id="KW-0547">Nucleotide-binding</keyword>
<keyword evidence="7 10" id="KW-0342">GTP-binding</keyword>
<dbReference type="AlphaFoldDB" id="A0A556QS66"/>
<organism evidence="12 13">
    <name type="scientific">Rariglobus hedericola</name>
    <dbReference type="NCBI Taxonomy" id="2597822"/>
    <lineage>
        <taxon>Bacteria</taxon>
        <taxon>Pseudomonadati</taxon>
        <taxon>Verrucomicrobiota</taxon>
        <taxon>Opitutia</taxon>
        <taxon>Opitutales</taxon>
        <taxon>Opitutaceae</taxon>
        <taxon>Rariglobus</taxon>
    </lineage>
</organism>
<evidence type="ECO:0000256" key="6">
    <source>
        <dbReference type="ARBA" id="ARBA00022842"/>
    </source>
</evidence>
<evidence type="ECO:0000259" key="11">
    <source>
        <dbReference type="PROSITE" id="PS51706"/>
    </source>
</evidence>
<reference evidence="12 13" key="1">
    <citation type="submission" date="2019-07" db="EMBL/GenBank/DDBJ databases">
        <title>Description of 53C-WASEF.</title>
        <authorList>
            <person name="Pitt A."/>
            <person name="Hahn M.W."/>
        </authorList>
    </citation>
    <scope>NUCLEOTIDE SEQUENCE [LARGE SCALE GENOMIC DNA]</scope>
    <source>
        <strain evidence="12 13">53C-WASEF</strain>
    </source>
</reference>
<evidence type="ECO:0000256" key="5">
    <source>
        <dbReference type="ARBA" id="ARBA00022741"/>
    </source>
</evidence>
<protein>
    <recommendedName>
        <fullName evidence="10">Probable GTP-binding protein EngB</fullName>
    </recommendedName>
</protein>
<feature type="domain" description="EngB-type G" evidence="11">
    <location>
        <begin position="22"/>
        <end position="197"/>
    </location>
</feature>
<gene>
    <name evidence="10" type="primary">engB</name>
    <name evidence="12" type="ORF">FPL22_09420</name>
</gene>
<keyword evidence="13" id="KW-1185">Reference proteome</keyword>
<dbReference type="CDD" id="cd01876">
    <property type="entry name" value="YihA_EngB"/>
    <property type="match status" value="1"/>
</dbReference>
<comment type="similarity">
    <text evidence="2 10">Belongs to the TRAFAC class TrmE-Era-EngA-EngB-Septin-like GTPase superfamily. EngB GTPase family.</text>
</comment>
<dbReference type="GO" id="GO:0000917">
    <property type="term" value="P:division septum assembly"/>
    <property type="evidence" value="ECO:0007669"/>
    <property type="project" value="UniProtKB-KW"/>
</dbReference>
<evidence type="ECO:0000256" key="3">
    <source>
        <dbReference type="ARBA" id="ARBA00022618"/>
    </source>
</evidence>
<keyword evidence="3 10" id="KW-0132">Cell division</keyword>
<keyword evidence="4" id="KW-0479">Metal-binding</keyword>
<dbReference type="InterPro" id="IPR019987">
    <property type="entry name" value="GTP-bd_ribosome_bio_YsxC"/>
</dbReference>
<dbReference type="InterPro" id="IPR027417">
    <property type="entry name" value="P-loop_NTPase"/>
</dbReference>
<dbReference type="NCBIfam" id="TIGR03598">
    <property type="entry name" value="GTPase_YsxC"/>
    <property type="match status" value="1"/>
</dbReference>
<comment type="caution">
    <text evidence="12">The sequence shown here is derived from an EMBL/GenBank/DDBJ whole genome shotgun (WGS) entry which is preliminary data.</text>
</comment>
<dbReference type="SUPFAM" id="SSF52540">
    <property type="entry name" value="P-loop containing nucleoside triphosphate hydrolases"/>
    <property type="match status" value="1"/>
</dbReference>
<evidence type="ECO:0000313" key="12">
    <source>
        <dbReference type="EMBL" id="TSJ79486.1"/>
    </source>
</evidence>
<evidence type="ECO:0000256" key="9">
    <source>
        <dbReference type="ARBA" id="ARBA00023306"/>
    </source>
</evidence>
<keyword evidence="6" id="KW-0460">Magnesium</keyword>
<keyword evidence="8 10" id="KW-0717">Septation</keyword>
<dbReference type="Pfam" id="PF01926">
    <property type="entry name" value="MMR_HSR1"/>
    <property type="match status" value="1"/>
</dbReference>
<comment type="function">
    <text evidence="10">Necessary for normal cell division and for the maintenance of normal septation.</text>
</comment>
<dbReference type="PANTHER" id="PTHR11649:SF13">
    <property type="entry name" value="ENGB-TYPE G DOMAIN-CONTAINING PROTEIN"/>
    <property type="match status" value="1"/>
</dbReference>
<evidence type="ECO:0000256" key="10">
    <source>
        <dbReference type="HAMAP-Rule" id="MF_00321"/>
    </source>
</evidence>
<dbReference type="Gene3D" id="3.40.50.300">
    <property type="entry name" value="P-loop containing nucleotide triphosphate hydrolases"/>
    <property type="match status" value="1"/>
</dbReference>
<dbReference type="GO" id="GO:0005525">
    <property type="term" value="F:GTP binding"/>
    <property type="evidence" value="ECO:0007669"/>
    <property type="project" value="UniProtKB-UniRule"/>
</dbReference>
<dbReference type="InterPro" id="IPR030393">
    <property type="entry name" value="G_ENGB_dom"/>
</dbReference>
<dbReference type="HAMAP" id="MF_00321">
    <property type="entry name" value="GTPase_EngB"/>
    <property type="match status" value="1"/>
</dbReference>
<keyword evidence="9 10" id="KW-0131">Cell cycle</keyword>
<dbReference type="InterPro" id="IPR006073">
    <property type="entry name" value="GTP-bd"/>
</dbReference>
<evidence type="ECO:0000313" key="13">
    <source>
        <dbReference type="Proteomes" id="UP000315648"/>
    </source>
</evidence>
<evidence type="ECO:0000256" key="8">
    <source>
        <dbReference type="ARBA" id="ARBA00023210"/>
    </source>
</evidence>
<accession>A0A556QS66</accession>
<name>A0A556QS66_9BACT</name>
<dbReference type="RefSeq" id="WP_144230027.1">
    <property type="nucleotide sequence ID" value="NZ_CBCRVV010000030.1"/>
</dbReference>
<dbReference type="PROSITE" id="PS51706">
    <property type="entry name" value="G_ENGB"/>
    <property type="match status" value="1"/>
</dbReference>
<dbReference type="Proteomes" id="UP000315648">
    <property type="component" value="Unassembled WGS sequence"/>
</dbReference>